<dbReference type="RefSeq" id="WP_284311932.1">
    <property type="nucleotide sequence ID" value="NZ_BSPC01000017.1"/>
</dbReference>
<sequence>MIHKGGARRTNCGPRPAGRLSEAAQFFRSWTEKPMQLGSVTPSSRILSKVMASHVDPASEGPVVEIGPGTGPITQALVEHGIAEERLVLVEYSPEFCDLLARRFPKAQIVQGDAYALARTLDGKLDGKAAAMVCGLPLMTRPEAQRLDLLAQAFTLMQPGAPFVQFTYALTSPIPTRDAFFTWKGSPRIWRNVPPARVWTYTQLSRN</sequence>
<gene>
    <name evidence="2" type="primary">pmtA_1</name>
    <name evidence="2" type="ORF">GCM10007874_20720</name>
</gene>
<protein>
    <submittedName>
        <fullName evidence="2">Methyltransferase</fullName>
    </submittedName>
</protein>
<dbReference type="SUPFAM" id="SSF53335">
    <property type="entry name" value="S-adenosyl-L-methionine-dependent methyltransferases"/>
    <property type="match status" value="1"/>
</dbReference>
<evidence type="ECO:0000313" key="2">
    <source>
        <dbReference type="EMBL" id="GLS19055.1"/>
    </source>
</evidence>
<dbReference type="GO" id="GO:0008168">
    <property type="term" value="F:methyltransferase activity"/>
    <property type="evidence" value="ECO:0007669"/>
    <property type="project" value="UniProtKB-KW"/>
</dbReference>
<dbReference type="InterPro" id="IPR041698">
    <property type="entry name" value="Methyltransf_25"/>
</dbReference>
<dbReference type="GO" id="GO:0032259">
    <property type="term" value="P:methylation"/>
    <property type="evidence" value="ECO:0007669"/>
    <property type="project" value="UniProtKB-KW"/>
</dbReference>
<dbReference type="Gene3D" id="3.40.50.150">
    <property type="entry name" value="Vaccinia Virus protein VP39"/>
    <property type="match status" value="1"/>
</dbReference>
<evidence type="ECO:0000313" key="3">
    <source>
        <dbReference type="Proteomes" id="UP001156882"/>
    </source>
</evidence>
<reference evidence="3" key="1">
    <citation type="journal article" date="2019" name="Int. J. Syst. Evol. Microbiol.">
        <title>The Global Catalogue of Microorganisms (GCM) 10K type strain sequencing project: providing services to taxonomists for standard genome sequencing and annotation.</title>
        <authorList>
            <consortium name="The Broad Institute Genomics Platform"/>
            <consortium name="The Broad Institute Genome Sequencing Center for Infectious Disease"/>
            <person name="Wu L."/>
            <person name="Ma J."/>
        </authorList>
    </citation>
    <scope>NUCLEOTIDE SEQUENCE [LARGE SCALE GENOMIC DNA]</scope>
    <source>
        <strain evidence="3">NBRC 101365</strain>
    </source>
</reference>
<keyword evidence="3" id="KW-1185">Reference proteome</keyword>
<dbReference type="EMBL" id="BSPC01000017">
    <property type="protein sequence ID" value="GLS19055.1"/>
    <property type="molecule type" value="Genomic_DNA"/>
</dbReference>
<organism evidence="2 3">
    <name type="scientific">Labrys miyagiensis</name>
    <dbReference type="NCBI Taxonomy" id="346912"/>
    <lineage>
        <taxon>Bacteria</taxon>
        <taxon>Pseudomonadati</taxon>
        <taxon>Pseudomonadota</taxon>
        <taxon>Alphaproteobacteria</taxon>
        <taxon>Hyphomicrobiales</taxon>
        <taxon>Xanthobacteraceae</taxon>
        <taxon>Labrys</taxon>
    </lineage>
</organism>
<keyword evidence="2" id="KW-0489">Methyltransferase</keyword>
<dbReference type="Proteomes" id="UP001156882">
    <property type="component" value="Unassembled WGS sequence"/>
</dbReference>
<dbReference type="Pfam" id="PF13649">
    <property type="entry name" value="Methyltransf_25"/>
    <property type="match status" value="1"/>
</dbReference>
<proteinExistence type="predicted"/>
<keyword evidence="2" id="KW-0808">Transferase</keyword>
<dbReference type="CDD" id="cd02440">
    <property type="entry name" value="AdoMet_MTases"/>
    <property type="match status" value="1"/>
</dbReference>
<feature type="domain" description="Methyltransferase" evidence="1">
    <location>
        <begin position="63"/>
        <end position="160"/>
    </location>
</feature>
<name>A0ABQ6CFX2_9HYPH</name>
<comment type="caution">
    <text evidence="2">The sequence shown here is derived from an EMBL/GenBank/DDBJ whole genome shotgun (WGS) entry which is preliminary data.</text>
</comment>
<evidence type="ECO:0000259" key="1">
    <source>
        <dbReference type="Pfam" id="PF13649"/>
    </source>
</evidence>
<accession>A0ABQ6CFX2</accession>
<dbReference type="InterPro" id="IPR029063">
    <property type="entry name" value="SAM-dependent_MTases_sf"/>
</dbReference>